<organism evidence="2 3">
    <name type="scientific">Cutaneotrichosporon cavernicola</name>
    <dbReference type="NCBI Taxonomy" id="279322"/>
    <lineage>
        <taxon>Eukaryota</taxon>
        <taxon>Fungi</taxon>
        <taxon>Dikarya</taxon>
        <taxon>Basidiomycota</taxon>
        <taxon>Agaricomycotina</taxon>
        <taxon>Tremellomycetes</taxon>
        <taxon>Trichosporonales</taxon>
        <taxon>Trichosporonaceae</taxon>
        <taxon>Cutaneotrichosporon</taxon>
    </lineage>
</organism>
<dbReference type="AlphaFoldDB" id="A0AA48L7M8"/>
<evidence type="ECO:0000313" key="2">
    <source>
        <dbReference type="EMBL" id="BEI93458.1"/>
    </source>
</evidence>
<proteinExistence type="predicted"/>
<gene>
    <name evidence="2" type="ORF">CcaverHIS019_0510860</name>
</gene>
<dbReference type="GeneID" id="85497328"/>
<sequence>MSTTASHYSQHALASLRRRPYTPPLPPSPLARPRSIGSVVCLSPPAQFSMIDFLRSQTPQSPVKMRAQPISVVDALRQTNTYTYTALPTPPFEPPMSPKSYPSPTAAMHSPRAPETPSPSPKKTKSRSAKRDTLATFFRWTEPTPELRPLLLTPMARAAEPNPSRARVKDDDATRLAAAQSRVVPIGGARAARLRSQRRWGEQLGRGRPALSLDIDSELSYERERVMTPVESVFVARERERDSWLKR</sequence>
<dbReference type="KEGG" id="ccac:CcaHIS019_0510860"/>
<reference evidence="2" key="1">
    <citation type="journal article" date="2023" name="BMC Genomics">
        <title>Chromosome-level genome assemblies of Cutaneotrichosporon spp. (Trichosporonales, Basidiomycota) reveal imbalanced evolution between nucleotide sequences and chromosome synteny.</title>
        <authorList>
            <person name="Kobayashi Y."/>
            <person name="Kayamori A."/>
            <person name="Aoki K."/>
            <person name="Shiwa Y."/>
            <person name="Matsutani M."/>
            <person name="Fujita N."/>
            <person name="Sugita T."/>
            <person name="Iwasaki W."/>
            <person name="Tanaka N."/>
            <person name="Takashima M."/>
        </authorList>
    </citation>
    <scope>NUCLEOTIDE SEQUENCE</scope>
    <source>
        <strain evidence="2">HIS019</strain>
    </source>
</reference>
<name>A0AA48L7M8_9TREE</name>
<dbReference type="RefSeq" id="XP_060458723.1">
    <property type="nucleotide sequence ID" value="XM_060602317.1"/>
</dbReference>
<feature type="compositionally biased region" description="Pro residues" evidence="1">
    <location>
        <begin position="21"/>
        <end position="30"/>
    </location>
</feature>
<protein>
    <submittedName>
        <fullName evidence="2">Uncharacterized protein</fullName>
    </submittedName>
</protein>
<dbReference type="EMBL" id="AP028216">
    <property type="protein sequence ID" value="BEI93458.1"/>
    <property type="molecule type" value="Genomic_DNA"/>
</dbReference>
<feature type="region of interest" description="Disordered" evidence="1">
    <location>
        <begin position="1"/>
        <end position="34"/>
    </location>
</feature>
<accession>A0AA48L7M8</accession>
<feature type="region of interest" description="Disordered" evidence="1">
    <location>
        <begin position="85"/>
        <end position="131"/>
    </location>
</feature>
<evidence type="ECO:0000313" key="3">
    <source>
        <dbReference type="Proteomes" id="UP001233271"/>
    </source>
</evidence>
<feature type="compositionally biased region" description="Pro residues" evidence="1">
    <location>
        <begin position="88"/>
        <end position="97"/>
    </location>
</feature>
<keyword evidence="3" id="KW-1185">Reference proteome</keyword>
<evidence type="ECO:0000256" key="1">
    <source>
        <dbReference type="SAM" id="MobiDB-lite"/>
    </source>
</evidence>
<dbReference type="Proteomes" id="UP001233271">
    <property type="component" value="Chromosome 5"/>
</dbReference>